<sequence length="119" mass="12858">MILAPRIRGMRHLGVLLAFMAFSLAGALKVIVWTPDLSQVVAYGEVRGGVMQLRAASTYVGSVSVVVSFEPGEAKQYPGLASGYSGLLEKEKLSLNAASGRVILSTLLQRWNIPVQWLK</sequence>
<reference evidence="1 2" key="1">
    <citation type="submission" date="2017-04" db="EMBL/GenBank/DDBJ databases">
        <authorList>
            <person name="Afonso C.L."/>
            <person name="Miller P.J."/>
            <person name="Scott M.A."/>
            <person name="Spackman E."/>
            <person name="Goraichik I."/>
            <person name="Dimitrov K.M."/>
            <person name="Suarez D.L."/>
            <person name="Swayne D.E."/>
        </authorList>
    </citation>
    <scope>NUCLEOTIDE SEQUENCE [LARGE SCALE GENOMIC DNA]</scope>
    <source>
        <strain evidence="1 2">KR-140</strain>
    </source>
</reference>
<name>A0A1W1UBG2_9DEIO</name>
<organism evidence="1 2">
    <name type="scientific">Deinococcus hopiensis KR-140</name>
    <dbReference type="NCBI Taxonomy" id="695939"/>
    <lineage>
        <taxon>Bacteria</taxon>
        <taxon>Thermotogati</taxon>
        <taxon>Deinococcota</taxon>
        <taxon>Deinococci</taxon>
        <taxon>Deinococcales</taxon>
        <taxon>Deinococcaceae</taxon>
        <taxon>Deinococcus</taxon>
    </lineage>
</organism>
<evidence type="ECO:0000313" key="1">
    <source>
        <dbReference type="EMBL" id="SMB78393.1"/>
    </source>
</evidence>
<dbReference type="AlphaFoldDB" id="A0A1W1UBG2"/>
<dbReference type="Proteomes" id="UP000192582">
    <property type="component" value="Unassembled WGS sequence"/>
</dbReference>
<dbReference type="STRING" id="695939.SAMN00790413_06636"/>
<accession>A0A1W1UBG2</accession>
<proteinExistence type="predicted"/>
<dbReference type="EMBL" id="FWWU01000002">
    <property type="protein sequence ID" value="SMB78393.1"/>
    <property type="molecule type" value="Genomic_DNA"/>
</dbReference>
<protein>
    <submittedName>
        <fullName evidence="1">Uncharacterized protein</fullName>
    </submittedName>
</protein>
<keyword evidence="2" id="KW-1185">Reference proteome</keyword>
<gene>
    <name evidence="1" type="ORF">SAMN00790413_06636</name>
</gene>
<evidence type="ECO:0000313" key="2">
    <source>
        <dbReference type="Proteomes" id="UP000192582"/>
    </source>
</evidence>